<dbReference type="PROSITE" id="PS00211">
    <property type="entry name" value="ABC_TRANSPORTER_1"/>
    <property type="match status" value="1"/>
</dbReference>
<evidence type="ECO:0000256" key="1">
    <source>
        <dbReference type="ARBA" id="ARBA00005417"/>
    </source>
</evidence>
<keyword evidence="2" id="KW-0813">Transport</keyword>
<dbReference type="InterPro" id="IPR017871">
    <property type="entry name" value="ABC_transporter-like_CS"/>
</dbReference>
<evidence type="ECO:0000259" key="10">
    <source>
        <dbReference type="PROSITE" id="PS50893"/>
    </source>
</evidence>
<dbReference type="InterPro" id="IPR003439">
    <property type="entry name" value="ABC_transporter-like_ATP-bd"/>
</dbReference>
<evidence type="ECO:0000256" key="3">
    <source>
        <dbReference type="ARBA" id="ARBA00022475"/>
    </source>
</evidence>
<dbReference type="GO" id="GO:0016020">
    <property type="term" value="C:membrane"/>
    <property type="evidence" value="ECO:0007669"/>
    <property type="project" value="InterPro"/>
</dbReference>
<proteinExistence type="inferred from homology"/>
<dbReference type="PANTHER" id="PTHR46743">
    <property type="entry name" value="TEICHOIC ACIDS EXPORT ATP-BINDING PROTEIN TAGH"/>
    <property type="match status" value="1"/>
</dbReference>
<keyword evidence="3" id="KW-1003">Cell membrane</keyword>
<dbReference type="InterPro" id="IPR027417">
    <property type="entry name" value="P-loop_NTPase"/>
</dbReference>
<feature type="domain" description="ABC transporter" evidence="10">
    <location>
        <begin position="7"/>
        <end position="245"/>
    </location>
</feature>
<keyword evidence="4" id="KW-0547">Nucleotide-binding</keyword>
<protein>
    <submittedName>
        <fullName evidence="11">O-antigen export system ATP-binding protein RfbB family protein</fullName>
    </submittedName>
</protein>
<dbReference type="PANTHER" id="PTHR46743:SF2">
    <property type="entry name" value="TEICHOIC ACIDS EXPORT ATP-BINDING PROTEIN TAGH"/>
    <property type="match status" value="1"/>
</dbReference>
<dbReference type="GO" id="GO:0140359">
    <property type="term" value="F:ABC-type transporter activity"/>
    <property type="evidence" value="ECO:0007669"/>
    <property type="project" value="InterPro"/>
</dbReference>
<organism evidence="11 12">
    <name type="scientific">Apilactobacillus ozensis DSM 23829 = JCM 17196</name>
    <dbReference type="NCBI Taxonomy" id="1423781"/>
    <lineage>
        <taxon>Bacteria</taxon>
        <taxon>Bacillati</taxon>
        <taxon>Bacillota</taxon>
        <taxon>Bacilli</taxon>
        <taxon>Lactobacillales</taxon>
        <taxon>Lactobacillaceae</taxon>
        <taxon>Apilactobacillus</taxon>
    </lineage>
</organism>
<dbReference type="PATRIC" id="fig|1423781.4.peg.431"/>
<keyword evidence="12" id="KW-1185">Reference proteome</keyword>
<evidence type="ECO:0000256" key="7">
    <source>
        <dbReference type="ARBA" id="ARBA00023136"/>
    </source>
</evidence>
<comment type="similarity">
    <text evidence="1">Belongs to the ABC transporter superfamily.</text>
</comment>
<dbReference type="STRING" id="1423781.FD06_GL000420"/>
<reference evidence="11 12" key="1">
    <citation type="journal article" date="2015" name="Genome Announc.">
        <title>Expanding the biotechnology potential of lactobacilli through comparative genomics of 213 strains and associated genera.</title>
        <authorList>
            <person name="Sun Z."/>
            <person name="Harris H.M."/>
            <person name="McCann A."/>
            <person name="Guo C."/>
            <person name="Argimon S."/>
            <person name="Zhang W."/>
            <person name="Yang X."/>
            <person name="Jeffery I.B."/>
            <person name="Cooney J.C."/>
            <person name="Kagawa T.F."/>
            <person name="Liu W."/>
            <person name="Song Y."/>
            <person name="Salvetti E."/>
            <person name="Wrobel A."/>
            <person name="Rasinkangas P."/>
            <person name="Parkhill J."/>
            <person name="Rea M.C."/>
            <person name="O'Sullivan O."/>
            <person name="Ritari J."/>
            <person name="Douillard F.P."/>
            <person name="Paul Ross R."/>
            <person name="Yang R."/>
            <person name="Briner A.E."/>
            <person name="Felis G.E."/>
            <person name="de Vos W.M."/>
            <person name="Barrangou R."/>
            <person name="Klaenhammer T.R."/>
            <person name="Caufield P.W."/>
            <person name="Cui Y."/>
            <person name="Zhang H."/>
            <person name="O'Toole P.W."/>
        </authorList>
    </citation>
    <scope>NUCLEOTIDE SEQUENCE [LARGE SCALE GENOMIC DNA]</scope>
    <source>
        <strain evidence="11 12">DSM 23829</strain>
    </source>
</reference>
<name>A0A0R2AVE4_9LACO</name>
<evidence type="ECO:0000256" key="2">
    <source>
        <dbReference type="ARBA" id="ARBA00022448"/>
    </source>
</evidence>
<sequence length="380" mass="43124">MSKDYKIKVENVTKEYDLFKTQTDKLKSFFSLKTNVPHFWSLMGVSFEVKPGETLGLIGVNGSGKSTISNIISGIIPQTTGTVDVKGDTSIVAINAGLRKNLTGRENIRLKSLMQGLTNEEIDDMMQDIIAFADIGDFVDQPVKSYSSGMKSRLGFSIAVHIKPDILIIDEALSVGDDTFYQKCVDKISDFKKEGKTIVFVSHSLRQIEFLCDRVAWINYGKLKSIGPTKEVLTKYREFIAWFKSLSKKDKKAFEKKQKDIQKEFDINKYQQELIDEEKQNVKDVHVAENNVKKRLFGSVISEKMSLSTKLVTWVVAFLAIFFCLLNVSGHTLKHVVEHPKSIIHPTKKLKLPKKLEKQAKIKKAHHKDAKKHEVNTNKK</sequence>
<evidence type="ECO:0000313" key="12">
    <source>
        <dbReference type="Proteomes" id="UP000052012"/>
    </source>
</evidence>
<dbReference type="InterPro" id="IPR050683">
    <property type="entry name" value="Bact_Polysacc_Export_ATP-bd"/>
</dbReference>
<dbReference type="GO" id="GO:0005524">
    <property type="term" value="F:ATP binding"/>
    <property type="evidence" value="ECO:0007669"/>
    <property type="project" value="UniProtKB-KW"/>
</dbReference>
<feature type="compositionally biased region" description="Basic residues" evidence="8">
    <location>
        <begin position="361"/>
        <end position="370"/>
    </location>
</feature>
<dbReference type="InterPro" id="IPR015860">
    <property type="entry name" value="ABC_transpr_TagH-like"/>
</dbReference>
<evidence type="ECO:0000256" key="6">
    <source>
        <dbReference type="ARBA" id="ARBA00022967"/>
    </source>
</evidence>
<keyword evidence="9" id="KW-0812">Transmembrane</keyword>
<keyword evidence="5 11" id="KW-0067">ATP-binding</keyword>
<dbReference type="FunFam" id="3.40.50.300:FF:003010">
    <property type="entry name" value="Teichoic acids export ATP-binding protein TagH"/>
    <property type="match status" value="1"/>
</dbReference>
<accession>A0A0R2AVE4</accession>
<dbReference type="PROSITE" id="PS50893">
    <property type="entry name" value="ABC_TRANSPORTER_2"/>
    <property type="match status" value="1"/>
</dbReference>
<evidence type="ECO:0000256" key="4">
    <source>
        <dbReference type="ARBA" id="ARBA00022741"/>
    </source>
</evidence>
<dbReference type="SMART" id="SM00382">
    <property type="entry name" value="AAA"/>
    <property type="match status" value="1"/>
</dbReference>
<keyword evidence="9" id="KW-1133">Transmembrane helix</keyword>
<evidence type="ECO:0000256" key="8">
    <source>
        <dbReference type="SAM" id="MobiDB-lite"/>
    </source>
</evidence>
<dbReference type="OrthoDB" id="9778870at2"/>
<evidence type="ECO:0000256" key="5">
    <source>
        <dbReference type="ARBA" id="ARBA00022840"/>
    </source>
</evidence>
<dbReference type="InterPro" id="IPR003593">
    <property type="entry name" value="AAA+_ATPase"/>
</dbReference>
<dbReference type="GO" id="GO:0016887">
    <property type="term" value="F:ATP hydrolysis activity"/>
    <property type="evidence" value="ECO:0007669"/>
    <property type="project" value="InterPro"/>
</dbReference>
<dbReference type="Pfam" id="PF00005">
    <property type="entry name" value="ABC_tran"/>
    <property type="match status" value="1"/>
</dbReference>
<dbReference type="SUPFAM" id="SSF52540">
    <property type="entry name" value="P-loop containing nucleoside triphosphate hydrolases"/>
    <property type="match status" value="1"/>
</dbReference>
<dbReference type="EMBL" id="AYYQ01000035">
    <property type="protein sequence ID" value="KRM67702.1"/>
    <property type="molecule type" value="Genomic_DNA"/>
</dbReference>
<dbReference type="CDD" id="cd03220">
    <property type="entry name" value="ABC_KpsT_Wzt"/>
    <property type="match status" value="1"/>
</dbReference>
<dbReference type="Gene3D" id="3.40.50.300">
    <property type="entry name" value="P-loop containing nucleotide triphosphate hydrolases"/>
    <property type="match status" value="1"/>
</dbReference>
<feature type="region of interest" description="Disordered" evidence="8">
    <location>
        <begin position="358"/>
        <end position="380"/>
    </location>
</feature>
<feature type="transmembrane region" description="Helical" evidence="9">
    <location>
        <begin position="311"/>
        <end position="328"/>
    </location>
</feature>
<dbReference type="Proteomes" id="UP000052012">
    <property type="component" value="Unassembled WGS sequence"/>
</dbReference>
<feature type="compositionally biased region" description="Basic and acidic residues" evidence="8">
    <location>
        <begin position="371"/>
        <end position="380"/>
    </location>
</feature>
<evidence type="ECO:0000313" key="11">
    <source>
        <dbReference type="EMBL" id="KRM67702.1"/>
    </source>
</evidence>
<keyword evidence="7 9" id="KW-0472">Membrane</keyword>
<comment type="caution">
    <text evidence="11">The sequence shown here is derived from an EMBL/GenBank/DDBJ whole genome shotgun (WGS) entry which is preliminary data.</text>
</comment>
<gene>
    <name evidence="11" type="ORF">FD06_GL000420</name>
</gene>
<evidence type="ECO:0000256" key="9">
    <source>
        <dbReference type="SAM" id="Phobius"/>
    </source>
</evidence>
<dbReference type="AlphaFoldDB" id="A0A0R2AVE4"/>
<keyword evidence="6" id="KW-1278">Translocase</keyword>